<feature type="compositionally biased region" description="Basic and acidic residues" evidence="2">
    <location>
        <begin position="939"/>
        <end position="957"/>
    </location>
</feature>
<dbReference type="GeneID" id="7843805"/>
<dbReference type="PROSITE" id="PS50195">
    <property type="entry name" value="PX"/>
    <property type="match status" value="1"/>
</dbReference>
<name>I7MHN6_TETTS</name>
<feature type="compositionally biased region" description="Basic and acidic residues" evidence="2">
    <location>
        <begin position="825"/>
        <end position="834"/>
    </location>
</feature>
<keyword evidence="5" id="KW-1185">Reference proteome</keyword>
<sequence>MNIQEKEAQLQLQKADIFEAFKQSSPFILSEEDEKFYQSIISKKLIVQVEIYDTKDIQRDSKKQYTVYKIKVTTRVQSYTIEKRFSEFKELQRKLVETYKNAPLLEKIIFNRFSQENILKRKNQLQEFINYFFDEINRGQTVYPFLQFLQILEKFQEFKILLESPSQENQADSVEKIIDYQTNVSHEKKILELLKEAQTNKDNLNKTLQNIGDMISMNNPITDYDLIKLIMEGTYSSSNKNFKGLLQLCGQLDIYTDPQTNEQSLQHINCGKNLEILNNIMECMKNQSYELFTKIFQEISVANIKTINLEQHILSEKSCKQPALKLISKYLEGMKRMYGTQDVKYLLQTRKILQMKGKTINEIENFMSSKHLTLKKVQSSCHLHKFENEPSTNRFSQSNYLSFSYLDCEEDKNYFNTKNIKDVLEDQFIQWKTVYHLKERQIILQHAFPIQYIKMSVVLPVNPKECLDLIVTQRNQWDTLLLDCYTLPSPGSNQEKSSPTKKKEKYGVQSIHDYVCETYRYNFNHRISFYSERKTEIENKRIYITRTSYDPKDHCYDFIDKNKNNMIGKWECLVFIKQIDSGNMTSSIQSQSSIQASPYDVKEKLKVFTFSNNSNINNNLPKLGKFFSGKDLVQSSDQLSKSGQSNSSDDLNKLADISNSGMKFNEYIQEEEDCNRDDSSSCDEKSEKEFFQITKINSQQKEEQKNKIHSGLLSLEESKAIQDAKQNQQNDGQETLPNTLHQQNNSYLEQSNFSQRKKSNSKLSKKEIIERESENDDSEEYNNVLQKSHMSQSQNLSEQQLSKQITPNQLFTQYIGLNNYGQNKDQYDDKRQKEPSSLSDASGCSINFINSAKSQNLKKFSDDIQNTELEDSILIDPEQEQAIPRNQPIIQEQNVNTLITFTFNLQNSEAVHFFSRFINERDDDTMVQSMIKLQDLAKKIRKESSSTTDTKHADRKQSSNSQYSQNSEQSKIYE</sequence>
<dbReference type="InParanoid" id="I7MHN6"/>
<organism evidence="4 5">
    <name type="scientific">Tetrahymena thermophila (strain SB210)</name>
    <dbReference type="NCBI Taxonomy" id="312017"/>
    <lineage>
        <taxon>Eukaryota</taxon>
        <taxon>Sar</taxon>
        <taxon>Alveolata</taxon>
        <taxon>Ciliophora</taxon>
        <taxon>Intramacronucleata</taxon>
        <taxon>Oligohymenophorea</taxon>
        <taxon>Hymenostomatida</taxon>
        <taxon>Tetrahymenina</taxon>
        <taxon>Tetrahymenidae</taxon>
        <taxon>Tetrahymena</taxon>
    </lineage>
</organism>
<dbReference type="SMART" id="SM00312">
    <property type="entry name" value="PX"/>
    <property type="match status" value="1"/>
</dbReference>
<feature type="compositionally biased region" description="Low complexity" evidence="2">
    <location>
        <begin position="958"/>
        <end position="974"/>
    </location>
</feature>
<dbReference type="InterPro" id="IPR001683">
    <property type="entry name" value="PX_dom"/>
</dbReference>
<feature type="region of interest" description="Disordered" evidence="2">
    <location>
        <begin position="749"/>
        <end position="780"/>
    </location>
</feature>
<dbReference type="Proteomes" id="UP000009168">
    <property type="component" value="Unassembled WGS sequence"/>
</dbReference>
<dbReference type="OrthoDB" id="428895at2759"/>
<dbReference type="CDD" id="cd06093">
    <property type="entry name" value="PX_domain"/>
    <property type="match status" value="1"/>
</dbReference>
<dbReference type="GO" id="GO:0035091">
    <property type="term" value="F:phosphatidylinositol binding"/>
    <property type="evidence" value="ECO:0007669"/>
    <property type="project" value="InterPro"/>
</dbReference>
<reference evidence="5" key="1">
    <citation type="journal article" date="2006" name="PLoS Biol.">
        <title>Macronuclear genome sequence of the ciliate Tetrahymena thermophila, a model eukaryote.</title>
        <authorList>
            <person name="Eisen J.A."/>
            <person name="Coyne R.S."/>
            <person name="Wu M."/>
            <person name="Wu D."/>
            <person name="Thiagarajan M."/>
            <person name="Wortman J.R."/>
            <person name="Badger J.H."/>
            <person name="Ren Q."/>
            <person name="Amedeo P."/>
            <person name="Jones K.M."/>
            <person name="Tallon L.J."/>
            <person name="Delcher A.L."/>
            <person name="Salzberg S.L."/>
            <person name="Silva J.C."/>
            <person name="Haas B.J."/>
            <person name="Majoros W.H."/>
            <person name="Farzad M."/>
            <person name="Carlton J.M."/>
            <person name="Smith R.K. Jr."/>
            <person name="Garg J."/>
            <person name="Pearlman R.E."/>
            <person name="Karrer K.M."/>
            <person name="Sun L."/>
            <person name="Manning G."/>
            <person name="Elde N.C."/>
            <person name="Turkewitz A.P."/>
            <person name="Asai D.J."/>
            <person name="Wilkes D.E."/>
            <person name="Wang Y."/>
            <person name="Cai H."/>
            <person name="Collins K."/>
            <person name="Stewart B.A."/>
            <person name="Lee S.R."/>
            <person name="Wilamowska K."/>
            <person name="Weinberg Z."/>
            <person name="Ruzzo W.L."/>
            <person name="Wloga D."/>
            <person name="Gaertig J."/>
            <person name="Frankel J."/>
            <person name="Tsao C.-C."/>
            <person name="Gorovsky M.A."/>
            <person name="Keeling P.J."/>
            <person name="Waller R.F."/>
            <person name="Patron N.J."/>
            <person name="Cherry J.M."/>
            <person name="Stover N.A."/>
            <person name="Krieger C.J."/>
            <person name="del Toro C."/>
            <person name="Ryder H.F."/>
            <person name="Williamson S.C."/>
            <person name="Barbeau R.A."/>
            <person name="Hamilton E.P."/>
            <person name="Orias E."/>
        </authorList>
    </citation>
    <scope>NUCLEOTIDE SEQUENCE [LARGE SCALE GENOMIC DNA]</scope>
    <source>
        <strain evidence="5">SB210</strain>
    </source>
</reference>
<dbReference type="AlphaFoldDB" id="I7MHN6"/>
<protein>
    <submittedName>
        <fullName evidence="4">PX-SNX-like domain protein</fullName>
    </submittedName>
</protein>
<dbReference type="KEGG" id="tet:TTHERM_00446220"/>
<dbReference type="SUPFAM" id="SSF64268">
    <property type="entry name" value="PX domain"/>
    <property type="match status" value="1"/>
</dbReference>
<evidence type="ECO:0000259" key="3">
    <source>
        <dbReference type="PROSITE" id="PS50195"/>
    </source>
</evidence>
<dbReference type="Pfam" id="PF00787">
    <property type="entry name" value="PX"/>
    <property type="match status" value="1"/>
</dbReference>
<evidence type="ECO:0000256" key="1">
    <source>
        <dbReference type="SAM" id="Coils"/>
    </source>
</evidence>
<dbReference type="InterPro" id="IPR036871">
    <property type="entry name" value="PX_dom_sf"/>
</dbReference>
<keyword evidence="1" id="KW-0175">Coiled coil</keyword>
<feature type="region of interest" description="Disordered" evidence="2">
    <location>
        <begin position="821"/>
        <end position="841"/>
    </location>
</feature>
<dbReference type="Gene3D" id="3.30.1520.10">
    <property type="entry name" value="Phox-like domain"/>
    <property type="match status" value="1"/>
</dbReference>
<dbReference type="EMBL" id="GG662504">
    <property type="protein sequence ID" value="EAS03139.2"/>
    <property type="molecule type" value="Genomic_DNA"/>
</dbReference>
<accession>I7MHN6</accession>
<evidence type="ECO:0000313" key="4">
    <source>
        <dbReference type="EMBL" id="EAS03139.2"/>
    </source>
</evidence>
<evidence type="ECO:0000256" key="2">
    <source>
        <dbReference type="SAM" id="MobiDB-lite"/>
    </source>
</evidence>
<evidence type="ECO:0000313" key="5">
    <source>
        <dbReference type="Proteomes" id="UP000009168"/>
    </source>
</evidence>
<proteinExistence type="predicted"/>
<feature type="region of interest" description="Disordered" evidence="2">
    <location>
        <begin position="939"/>
        <end position="974"/>
    </location>
</feature>
<feature type="coiled-coil region" evidence="1">
    <location>
        <begin position="187"/>
        <end position="214"/>
    </location>
</feature>
<dbReference type="RefSeq" id="XP_001023384.2">
    <property type="nucleotide sequence ID" value="XM_001023384.2"/>
</dbReference>
<gene>
    <name evidence="4" type="ORF">TTHERM_00446220</name>
</gene>
<feature type="domain" description="PX" evidence="3">
    <location>
        <begin position="46"/>
        <end position="168"/>
    </location>
</feature>